<comment type="caution">
    <text evidence="3">The sequence shown here is derived from an EMBL/GenBank/DDBJ whole genome shotgun (WGS) entry which is preliminary data.</text>
</comment>
<dbReference type="EMBL" id="CANTFL010000106">
    <property type="protein sequence ID" value="CAI5713874.1"/>
    <property type="molecule type" value="Genomic_DNA"/>
</dbReference>
<dbReference type="AlphaFoldDB" id="A0AAV0T4L3"/>
<protein>
    <recommendedName>
        <fullName evidence="2">HTH CENPB-type domain-containing protein</fullName>
    </recommendedName>
</protein>
<feature type="domain" description="HTH CENPB-type" evidence="2">
    <location>
        <begin position="69"/>
        <end position="144"/>
    </location>
</feature>
<evidence type="ECO:0000259" key="2">
    <source>
        <dbReference type="PROSITE" id="PS51253"/>
    </source>
</evidence>
<dbReference type="GO" id="GO:0005634">
    <property type="term" value="C:nucleus"/>
    <property type="evidence" value="ECO:0007669"/>
    <property type="project" value="TreeGrafter"/>
</dbReference>
<dbReference type="PROSITE" id="PS51253">
    <property type="entry name" value="HTH_CENPB"/>
    <property type="match status" value="1"/>
</dbReference>
<keyword evidence="1" id="KW-0238">DNA-binding</keyword>
<name>A0AAV0T4L3_HYABA</name>
<dbReference type="Proteomes" id="UP001162031">
    <property type="component" value="Unassembled WGS sequence"/>
</dbReference>
<evidence type="ECO:0000313" key="4">
    <source>
        <dbReference type="Proteomes" id="UP001162031"/>
    </source>
</evidence>
<dbReference type="InterPro" id="IPR004875">
    <property type="entry name" value="DDE_SF_endonuclease_dom"/>
</dbReference>
<dbReference type="PANTHER" id="PTHR19303">
    <property type="entry name" value="TRANSPOSON"/>
    <property type="match status" value="1"/>
</dbReference>
<sequence>MVANGYTLTDVLRKEICMEKKRRPCITQEAVCMWMLDEHGVTITQRIISNVLKRSADLLGQAMSNSALHSKRQRAITYPLVETALARWVIEYRVVVNISGHLIYEKTVSFMKTLYPTVKDEDELAFSIVWLQKFRNHHGIRMHRRFGEVKSVDVKALEERLPKMRAQLDQYNAADIYNMDETGLFYRMQVDSSLSTHQLEGPKQSKERITMAICSNTDGFDEFPLWVIGKFLNPLCFINVDRRNLSVTYHANKTSR</sequence>
<dbReference type="Gene3D" id="1.10.10.60">
    <property type="entry name" value="Homeodomain-like"/>
    <property type="match status" value="2"/>
</dbReference>
<evidence type="ECO:0000313" key="3">
    <source>
        <dbReference type="EMBL" id="CAI5713874.1"/>
    </source>
</evidence>
<dbReference type="SUPFAM" id="SSF46689">
    <property type="entry name" value="Homeodomain-like"/>
    <property type="match status" value="1"/>
</dbReference>
<evidence type="ECO:0000256" key="1">
    <source>
        <dbReference type="ARBA" id="ARBA00023125"/>
    </source>
</evidence>
<dbReference type="InterPro" id="IPR009057">
    <property type="entry name" value="Homeodomain-like_sf"/>
</dbReference>
<dbReference type="GO" id="GO:0003677">
    <property type="term" value="F:DNA binding"/>
    <property type="evidence" value="ECO:0007669"/>
    <property type="project" value="UniProtKB-KW"/>
</dbReference>
<dbReference type="PANTHER" id="PTHR19303:SF73">
    <property type="entry name" value="PROTEIN PDC2"/>
    <property type="match status" value="1"/>
</dbReference>
<dbReference type="InterPro" id="IPR006600">
    <property type="entry name" value="HTH_CenpB_DNA-bd_dom"/>
</dbReference>
<keyword evidence="4" id="KW-1185">Reference proteome</keyword>
<dbReference type="Pfam" id="PF03184">
    <property type="entry name" value="DDE_1"/>
    <property type="match status" value="1"/>
</dbReference>
<dbReference type="InterPro" id="IPR050863">
    <property type="entry name" value="CenT-Element_Derived"/>
</dbReference>
<organism evidence="3 4">
    <name type="scientific">Hyaloperonospora brassicae</name>
    <name type="common">Brassica downy mildew</name>
    <name type="synonym">Peronospora brassicae</name>
    <dbReference type="NCBI Taxonomy" id="162125"/>
    <lineage>
        <taxon>Eukaryota</taxon>
        <taxon>Sar</taxon>
        <taxon>Stramenopiles</taxon>
        <taxon>Oomycota</taxon>
        <taxon>Peronosporomycetes</taxon>
        <taxon>Peronosporales</taxon>
        <taxon>Peronosporaceae</taxon>
        <taxon>Hyaloperonospora</taxon>
    </lineage>
</organism>
<proteinExistence type="predicted"/>
<accession>A0AAV0T4L3</accession>
<reference evidence="3" key="1">
    <citation type="submission" date="2022-12" db="EMBL/GenBank/DDBJ databases">
        <authorList>
            <person name="Webb A."/>
        </authorList>
    </citation>
    <scope>NUCLEOTIDE SEQUENCE</scope>
    <source>
        <strain evidence="3">Hp1</strain>
    </source>
</reference>
<gene>
    <name evidence="3" type="ORF">HBR001_LOCUS1134</name>
</gene>